<dbReference type="InterPro" id="IPR029043">
    <property type="entry name" value="GcvT/YgfZ_C"/>
</dbReference>
<dbReference type="Gene3D" id="3.30.70.1400">
    <property type="entry name" value="Aminomethyltransferase beta-barrel domains"/>
    <property type="match status" value="1"/>
</dbReference>
<sequence length="786" mass="83335">MAYHLARLGWTDVVLLEQHELTDGTTWHSAGFVGQLRSTISQTRMIMYSSGLYAELRTLTGLDPGWRGVGGLRLATTPSRVEELRRQVSSATTYGLELDLLTAAQAKERLPLLDVGDVLAAGWLPGDGWLEPAQLAAALAAGATALGVRIVTGVRVTGVETVSGRVAAVTTSASRIATEVVVNAAGAAAGHVGRLAGVDIPIVPIKHQYVVTGALDGAGSTVDIPTVRDPDRIVYFRGAPAPVGGLLVGGYVRQPALWDDPDPLSAARTLFEPDLDTFAESWGNARHRVPALRTVGMDRIVHGPEAFTPDGEFLLGETSVAGFWVAAGFCVHGLAAAGGVGKVISEWIVGGAPEWDVSTMDVRRFGAHAASRTWAAAKALDGYSRYYDVVYPGQEWTAGRPLRRSPVWPRLAPLDAALGEKAGWERANWFGVNAALAVPGVTAPRGWAGRHWSPAIAAEVAATATAAGLFDQSSFAKLDVRGPGALRLLQRLCANDVDRPAGGLTYTSMLNARGGVEADLTVTRLGEAHFRIVTSTASGVRDAAWIRRFAGPDVLVDDVTSAHGCLCLWGPAARDILQPLTDASLANADFPFMRAARLTVGPVPVLAQRVTFVGELGWELYAPAEYTLTLWDLLMEAGAPLGLRPGGYRAIDSMRLEKGYRVWGADLTTDTDPISAGLGPFVARSKDFIGRDALPDAPDRVLRCLVLDDPATVCLGGEPVRVDGVPCGRVTSGGFGYRVGASIAYAYLPAATPIGTPVEISVFDRWSPAVVRAEPLYDPKMLRVRA</sequence>
<evidence type="ECO:0000259" key="3">
    <source>
        <dbReference type="Pfam" id="PF01571"/>
    </source>
</evidence>
<proteinExistence type="inferred from homology"/>
<feature type="domain" description="GCVT N-terminal" evidence="3">
    <location>
        <begin position="411"/>
        <end position="686"/>
    </location>
</feature>
<dbReference type="PANTHER" id="PTHR43757">
    <property type="entry name" value="AMINOMETHYLTRANSFERASE"/>
    <property type="match status" value="1"/>
</dbReference>
<comment type="similarity">
    <text evidence="1">Belongs to the GcvT family.</text>
</comment>
<dbReference type="Gene3D" id="3.50.50.60">
    <property type="entry name" value="FAD/NAD(P)-binding domain"/>
    <property type="match status" value="1"/>
</dbReference>
<dbReference type="SUPFAM" id="SSF103025">
    <property type="entry name" value="Folate-binding domain"/>
    <property type="match status" value="1"/>
</dbReference>
<comment type="caution">
    <text evidence="6">The sequence shown here is derived from an EMBL/GenBank/DDBJ whole genome shotgun (WGS) entry which is preliminary data.</text>
</comment>
<dbReference type="InterPro" id="IPR032503">
    <property type="entry name" value="FAO_M"/>
</dbReference>
<dbReference type="Gene3D" id="3.30.1360.120">
    <property type="entry name" value="Probable tRNA modification gtpase trme, domain 1"/>
    <property type="match status" value="1"/>
</dbReference>
<accession>A0ABN2BPY7</accession>
<dbReference type="Pfam" id="PF01266">
    <property type="entry name" value="DAO"/>
    <property type="match status" value="1"/>
</dbReference>
<dbReference type="InterPro" id="IPR027266">
    <property type="entry name" value="TrmE/GcvT-like"/>
</dbReference>
<feature type="domain" description="FAD dependent oxidoreductase central" evidence="5">
    <location>
        <begin position="351"/>
        <end position="405"/>
    </location>
</feature>
<dbReference type="Pfam" id="PF16350">
    <property type="entry name" value="FAO_M"/>
    <property type="match status" value="1"/>
</dbReference>
<gene>
    <name evidence="6" type="ORF">GCM10009827_076120</name>
</gene>
<dbReference type="Gene3D" id="2.40.30.110">
    <property type="entry name" value="Aminomethyltransferase beta-barrel domains"/>
    <property type="match status" value="1"/>
</dbReference>
<feature type="domain" description="Aminomethyltransferase C-terminal" evidence="4">
    <location>
        <begin position="700"/>
        <end position="778"/>
    </location>
</feature>
<dbReference type="SUPFAM" id="SSF51905">
    <property type="entry name" value="FAD/NAD(P)-binding domain"/>
    <property type="match status" value="1"/>
</dbReference>
<dbReference type="PANTHER" id="PTHR43757:SF2">
    <property type="entry name" value="AMINOMETHYLTRANSFERASE, MITOCHONDRIAL"/>
    <property type="match status" value="1"/>
</dbReference>
<evidence type="ECO:0000313" key="7">
    <source>
        <dbReference type="Proteomes" id="UP001501470"/>
    </source>
</evidence>
<reference evidence="6 7" key="1">
    <citation type="journal article" date="2019" name="Int. J. Syst. Evol. Microbiol.">
        <title>The Global Catalogue of Microorganisms (GCM) 10K type strain sequencing project: providing services to taxonomists for standard genome sequencing and annotation.</title>
        <authorList>
            <consortium name="The Broad Institute Genomics Platform"/>
            <consortium name="The Broad Institute Genome Sequencing Center for Infectious Disease"/>
            <person name="Wu L."/>
            <person name="Ma J."/>
        </authorList>
    </citation>
    <scope>NUCLEOTIDE SEQUENCE [LARGE SCALE GENOMIC DNA]</scope>
    <source>
        <strain evidence="6 7">JCM 15933</strain>
    </source>
</reference>
<organism evidence="6 7">
    <name type="scientific">Dactylosporangium maewongense</name>
    <dbReference type="NCBI Taxonomy" id="634393"/>
    <lineage>
        <taxon>Bacteria</taxon>
        <taxon>Bacillati</taxon>
        <taxon>Actinomycetota</taxon>
        <taxon>Actinomycetes</taxon>
        <taxon>Micromonosporales</taxon>
        <taxon>Micromonosporaceae</taxon>
        <taxon>Dactylosporangium</taxon>
    </lineage>
</organism>
<dbReference type="Pfam" id="PF08669">
    <property type="entry name" value="GCV_T_C"/>
    <property type="match status" value="1"/>
</dbReference>
<dbReference type="Pfam" id="PF01571">
    <property type="entry name" value="GCV_T"/>
    <property type="match status" value="1"/>
</dbReference>
<evidence type="ECO:0000259" key="5">
    <source>
        <dbReference type="Pfam" id="PF16350"/>
    </source>
</evidence>
<evidence type="ECO:0000259" key="4">
    <source>
        <dbReference type="Pfam" id="PF08669"/>
    </source>
</evidence>
<dbReference type="SUPFAM" id="SSF101790">
    <property type="entry name" value="Aminomethyltransferase beta-barrel domain"/>
    <property type="match status" value="1"/>
</dbReference>
<dbReference type="SUPFAM" id="SSF54373">
    <property type="entry name" value="FAD-linked reductases, C-terminal domain"/>
    <property type="match status" value="1"/>
</dbReference>
<keyword evidence="7" id="KW-1185">Reference proteome</keyword>
<dbReference type="EMBL" id="BAAAQD010000018">
    <property type="protein sequence ID" value="GAA1544948.1"/>
    <property type="molecule type" value="Genomic_DNA"/>
</dbReference>
<protein>
    <submittedName>
        <fullName evidence="6">FAD-dependent oxidoreductase</fullName>
    </submittedName>
</protein>
<dbReference type="InterPro" id="IPR006076">
    <property type="entry name" value="FAD-dep_OxRdtase"/>
</dbReference>
<dbReference type="Proteomes" id="UP001501470">
    <property type="component" value="Unassembled WGS sequence"/>
</dbReference>
<name>A0ABN2BPY7_9ACTN</name>
<dbReference type="InterPro" id="IPR028896">
    <property type="entry name" value="GcvT/YgfZ/DmdA"/>
</dbReference>
<dbReference type="InterPro" id="IPR006222">
    <property type="entry name" value="GCVT_N"/>
</dbReference>
<dbReference type="InterPro" id="IPR013977">
    <property type="entry name" value="GcvT_C"/>
</dbReference>
<evidence type="ECO:0000259" key="2">
    <source>
        <dbReference type="Pfam" id="PF01266"/>
    </source>
</evidence>
<evidence type="ECO:0000313" key="6">
    <source>
        <dbReference type="EMBL" id="GAA1544948.1"/>
    </source>
</evidence>
<feature type="domain" description="FAD dependent oxidoreductase" evidence="2">
    <location>
        <begin position="2"/>
        <end position="347"/>
    </location>
</feature>
<dbReference type="InterPro" id="IPR036188">
    <property type="entry name" value="FAD/NAD-bd_sf"/>
</dbReference>
<evidence type="ECO:0000256" key="1">
    <source>
        <dbReference type="ARBA" id="ARBA00008609"/>
    </source>
</evidence>
<dbReference type="Gene3D" id="3.30.9.10">
    <property type="entry name" value="D-Amino Acid Oxidase, subunit A, domain 2"/>
    <property type="match status" value="1"/>
</dbReference>